<dbReference type="CDD" id="cd12797">
    <property type="entry name" value="M23_peptidase"/>
    <property type="match status" value="1"/>
</dbReference>
<dbReference type="PROSITE" id="PS51257">
    <property type="entry name" value="PROKAR_LIPOPROTEIN"/>
    <property type="match status" value="1"/>
</dbReference>
<feature type="chain" id="PRO_5016911825" evidence="1">
    <location>
        <begin position="21"/>
        <end position="209"/>
    </location>
</feature>
<comment type="caution">
    <text evidence="3">The sequence shown here is derived from an EMBL/GenBank/DDBJ whole genome shotgun (WGS) entry which is preliminary data.</text>
</comment>
<dbReference type="Proteomes" id="UP000264589">
    <property type="component" value="Unassembled WGS sequence"/>
</dbReference>
<dbReference type="InterPro" id="IPR016047">
    <property type="entry name" value="M23ase_b-sheet_dom"/>
</dbReference>
<keyword evidence="4" id="KW-1185">Reference proteome</keyword>
<dbReference type="AlphaFoldDB" id="A0A371R7T9"/>
<dbReference type="InterPro" id="IPR011055">
    <property type="entry name" value="Dup_hybrid_motif"/>
</dbReference>
<dbReference type="RefSeq" id="WP_116393215.1">
    <property type="nucleotide sequence ID" value="NZ_QUQO01000002.1"/>
</dbReference>
<protein>
    <submittedName>
        <fullName evidence="3">M23 family peptidase</fullName>
    </submittedName>
</protein>
<accession>A0A371R7T9</accession>
<evidence type="ECO:0000259" key="2">
    <source>
        <dbReference type="Pfam" id="PF01551"/>
    </source>
</evidence>
<evidence type="ECO:0000313" key="3">
    <source>
        <dbReference type="EMBL" id="RFB01499.1"/>
    </source>
</evidence>
<keyword evidence="1" id="KW-0732">Signal</keyword>
<evidence type="ECO:0000313" key="4">
    <source>
        <dbReference type="Proteomes" id="UP000264589"/>
    </source>
</evidence>
<dbReference type="SUPFAM" id="SSF51261">
    <property type="entry name" value="Duplicated hybrid motif"/>
    <property type="match status" value="1"/>
</dbReference>
<sequence>MTGKLASRGLMFGISALVCACTSAGSLSLEEFEGPIPEVVIHPPFAAEYACTEHWAGQLLSLGDALGSDCFVTQVVSNEEGRAFSRSFATDGRTNGDWFTWKVPVLAPFNGKVTRVSPREDGENEPGFPGEPPAGFVVFENSDGLRVLIAHVGSITVNVNDDIKAGEPFAVVANNGFSRSPHVHIGAWQGRTPHQIRYDLKAKAALRDR</sequence>
<dbReference type="InParanoid" id="A0A371R7T9"/>
<reference evidence="3 4" key="1">
    <citation type="submission" date="2018-08" db="EMBL/GenBank/DDBJ databases">
        <title>Parvularcula sp. SM1705, isolated from surface water of the South Sea China.</title>
        <authorList>
            <person name="Sun L."/>
        </authorList>
    </citation>
    <scope>NUCLEOTIDE SEQUENCE [LARGE SCALE GENOMIC DNA]</scope>
    <source>
        <strain evidence="3 4">SM1705</strain>
    </source>
</reference>
<organism evidence="3 4">
    <name type="scientific">Parvularcula marina</name>
    <dbReference type="NCBI Taxonomy" id="2292771"/>
    <lineage>
        <taxon>Bacteria</taxon>
        <taxon>Pseudomonadati</taxon>
        <taxon>Pseudomonadota</taxon>
        <taxon>Alphaproteobacteria</taxon>
        <taxon>Parvularculales</taxon>
        <taxon>Parvularculaceae</taxon>
        <taxon>Parvularcula</taxon>
    </lineage>
</organism>
<name>A0A371R7T9_9PROT</name>
<feature type="signal peptide" evidence="1">
    <location>
        <begin position="1"/>
        <end position="20"/>
    </location>
</feature>
<evidence type="ECO:0000256" key="1">
    <source>
        <dbReference type="SAM" id="SignalP"/>
    </source>
</evidence>
<proteinExistence type="predicted"/>
<feature type="domain" description="M23ase beta-sheet core" evidence="2">
    <location>
        <begin position="104"/>
        <end position="192"/>
    </location>
</feature>
<dbReference type="Pfam" id="PF01551">
    <property type="entry name" value="Peptidase_M23"/>
    <property type="match status" value="1"/>
</dbReference>
<dbReference type="OrthoDB" id="5489603at2"/>
<gene>
    <name evidence="3" type="ORF">DX908_14530</name>
</gene>
<dbReference type="Gene3D" id="2.70.70.10">
    <property type="entry name" value="Glucose Permease (Domain IIA)"/>
    <property type="match status" value="1"/>
</dbReference>
<dbReference type="EMBL" id="QUQO01000002">
    <property type="protein sequence ID" value="RFB01499.1"/>
    <property type="molecule type" value="Genomic_DNA"/>
</dbReference>